<comment type="function">
    <text evidence="3">Involved in the cellular defense against the biological effects of O6-methylguanine (O6-MeG) and O4-methylthymine (O4-MeT) in DNA. Repairs the methylated nucleobase in DNA by stoichiometrically transferring the methyl group to a cysteine residue in the enzyme. This is a suicide reaction: the enzyme is irreversibly inactivated.</text>
</comment>
<dbReference type="CDD" id="cd06445">
    <property type="entry name" value="ATase"/>
    <property type="match status" value="1"/>
</dbReference>
<evidence type="ECO:0000256" key="8">
    <source>
        <dbReference type="ARBA" id="ARBA00022553"/>
    </source>
</evidence>
<name>A0A8S4PQM7_OWEFU</name>
<dbReference type="SUPFAM" id="SSF53155">
    <property type="entry name" value="Methylated DNA-protein cysteine methyltransferase domain"/>
    <property type="match status" value="1"/>
</dbReference>
<evidence type="ECO:0000256" key="6">
    <source>
        <dbReference type="ARBA" id="ARBA00011918"/>
    </source>
</evidence>
<evidence type="ECO:0000256" key="19">
    <source>
        <dbReference type="ARBA" id="ARBA00049348"/>
    </source>
</evidence>
<comment type="catalytic activity">
    <reaction evidence="19">
        <text>a 6-O-methyl-2'-deoxyguanosine in DNA + L-cysteinyl-[protein] = S-methyl-L-cysteinyl-[protein] + a 2'-deoxyguanosine in DNA</text>
        <dbReference type="Rhea" id="RHEA:24000"/>
        <dbReference type="Rhea" id="RHEA-COMP:10131"/>
        <dbReference type="Rhea" id="RHEA-COMP:10132"/>
        <dbReference type="Rhea" id="RHEA-COMP:11367"/>
        <dbReference type="Rhea" id="RHEA-COMP:11368"/>
        <dbReference type="ChEBI" id="CHEBI:29950"/>
        <dbReference type="ChEBI" id="CHEBI:82612"/>
        <dbReference type="ChEBI" id="CHEBI:85445"/>
        <dbReference type="ChEBI" id="CHEBI:85448"/>
        <dbReference type="EC" id="2.1.1.63"/>
    </reaction>
</comment>
<dbReference type="PANTHER" id="PTHR46460">
    <property type="entry name" value="METHYLATED-DNA--PROTEIN-CYSTEINE METHYLTRANSFERASE"/>
    <property type="match status" value="1"/>
</dbReference>
<evidence type="ECO:0000256" key="2">
    <source>
        <dbReference type="ARBA" id="ARBA00001947"/>
    </source>
</evidence>
<evidence type="ECO:0000256" key="10">
    <source>
        <dbReference type="ARBA" id="ARBA00022679"/>
    </source>
</evidence>
<keyword evidence="16" id="KW-0539">Nucleus</keyword>
<dbReference type="FunFam" id="1.10.10.10:FF:000214">
    <property type="entry name" value="Methylated-DNA--protein-cysteine methyltransferase"/>
    <property type="match status" value="1"/>
</dbReference>
<comment type="similarity">
    <text evidence="5">Belongs to the MGMT family.</text>
</comment>
<dbReference type="InterPro" id="IPR001497">
    <property type="entry name" value="MethylDNA_cys_MeTrfase_AS"/>
</dbReference>
<sequence length="221" mass="24330">MASIPPTKTRVKPRKPRKPSGSRPMRCMKSECHHGPTNTYSLATPIGTMELVSCPRGIHTLGQLNTINDDNFIPRPDQEVCIKTQLFKDNGYTYKPALKCVEWLSLYFKKDPTLHTLPLPAICSFLKKSNKGATFTSRVLHNLAHKIKYGQTVSYGALGKLSGSPTGACRAVGQAMRNNPVQILIPCHRVIEASGKIGNYSGGSKNNTKVWLLQLEGVLKT</sequence>
<dbReference type="NCBIfam" id="TIGR00589">
    <property type="entry name" value="ogt"/>
    <property type="match status" value="1"/>
</dbReference>
<dbReference type="PROSITE" id="PS00374">
    <property type="entry name" value="MGMT"/>
    <property type="match status" value="1"/>
</dbReference>
<feature type="compositionally biased region" description="Basic residues" evidence="20">
    <location>
        <begin position="9"/>
        <end position="20"/>
    </location>
</feature>
<comment type="catalytic activity">
    <reaction evidence="1">
        <text>a 4-O-methyl-thymidine in DNA + L-cysteinyl-[protein] = a thymidine in DNA + S-methyl-L-cysteinyl-[protein]</text>
        <dbReference type="Rhea" id="RHEA:53428"/>
        <dbReference type="Rhea" id="RHEA-COMP:10131"/>
        <dbReference type="Rhea" id="RHEA-COMP:10132"/>
        <dbReference type="Rhea" id="RHEA-COMP:13555"/>
        <dbReference type="Rhea" id="RHEA-COMP:13556"/>
        <dbReference type="ChEBI" id="CHEBI:29950"/>
        <dbReference type="ChEBI" id="CHEBI:82612"/>
        <dbReference type="ChEBI" id="CHEBI:137386"/>
        <dbReference type="ChEBI" id="CHEBI:137387"/>
        <dbReference type="EC" id="2.1.1.63"/>
    </reaction>
</comment>
<reference evidence="22" key="1">
    <citation type="submission" date="2022-03" db="EMBL/GenBank/DDBJ databases">
        <authorList>
            <person name="Martin C."/>
        </authorList>
    </citation>
    <scope>NUCLEOTIDE SEQUENCE</scope>
</reference>
<keyword evidence="9" id="KW-0489">Methyltransferase</keyword>
<evidence type="ECO:0000256" key="16">
    <source>
        <dbReference type="ARBA" id="ARBA00023242"/>
    </source>
</evidence>
<dbReference type="SUPFAM" id="SSF46767">
    <property type="entry name" value="Methylated DNA-protein cysteine methyltransferase, C-terminal domain"/>
    <property type="match status" value="1"/>
</dbReference>
<dbReference type="GO" id="GO:0046872">
    <property type="term" value="F:metal ion binding"/>
    <property type="evidence" value="ECO:0007669"/>
    <property type="project" value="UniProtKB-KW"/>
</dbReference>
<evidence type="ECO:0000256" key="4">
    <source>
        <dbReference type="ARBA" id="ARBA00004123"/>
    </source>
</evidence>
<dbReference type="InterPro" id="IPR036631">
    <property type="entry name" value="MGMT_N_sf"/>
</dbReference>
<evidence type="ECO:0000256" key="9">
    <source>
        <dbReference type="ARBA" id="ARBA00022603"/>
    </source>
</evidence>
<organism evidence="22 23">
    <name type="scientific">Owenia fusiformis</name>
    <name type="common">Polychaete worm</name>
    <dbReference type="NCBI Taxonomy" id="6347"/>
    <lineage>
        <taxon>Eukaryota</taxon>
        <taxon>Metazoa</taxon>
        <taxon>Spiralia</taxon>
        <taxon>Lophotrochozoa</taxon>
        <taxon>Annelida</taxon>
        <taxon>Polychaeta</taxon>
        <taxon>Sedentaria</taxon>
        <taxon>Canalipalpata</taxon>
        <taxon>Sabellida</taxon>
        <taxon>Oweniida</taxon>
        <taxon>Oweniidae</taxon>
        <taxon>Owenia</taxon>
    </lineage>
</organism>
<keyword evidence="23" id="KW-1185">Reference proteome</keyword>
<comment type="cofactor">
    <cofactor evidence="2">
        <name>Zn(2+)</name>
        <dbReference type="ChEBI" id="CHEBI:29105"/>
    </cofactor>
</comment>
<evidence type="ECO:0000313" key="23">
    <source>
        <dbReference type="Proteomes" id="UP000749559"/>
    </source>
</evidence>
<keyword evidence="14" id="KW-0238">DNA-binding</keyword>
<keyword evidence="10" id="KW-0808">Transferase</keyword>
<feature type="domain" description="Methylated-DNA-[protein]-cysteine S-methyltransferase DNA binding" evidence="21">
    <location>
        <begin position="135"/>
        <end position="218"/>
    </location>
</feature>
<evidence type="ECO:0000256" key="11">
    <source>
        <dbReference type="ARBA" id="ARBA00022723"/>
    </source>
</evidence>
<dbReference type="InterPro" id="IPR036217">
    <property type="entry name" value="MethylDNA_cys_MeTrfase_DNAb"/>
</dbReference>
<dbReference type="GO" id="GO:0006281">
    <property type="term" value="P:DNA repair"/>
    <property type="evidence" value="ECO:0007669"/>
    <property type="project" value="UniProtKB-KW"/>
</dbReference>
<keyword evidence="13" id="KW-0862">Zinc</keyword>
<evidence type="ECO:0000256" key="18">
    <source>
        <dbReference type="ARBA" id="ARBA00031621"/>
    </source>
</evidence>
<evidence type="ECO:0000256" key="13">
    <source>
        <dbReference type="ARBA" id="ARBA00022833"/>
    </source>
</evidence>
<dbReference type="Proteomes" id="UP000749559">
    <property type="component" value="Unassembled WGS sequence"/>
</dbReference>
<evidence type="ECO:0000256" key="15">
    <source>
        <dbReference type="ARBA" id="ARBA00023204"/>
    </source>
</evidence>
<dbReference type="InterPro" id="IPR036388">
    <property type="entry name" value="WH-like_DNA-bd_sf"/>
</dbReference>
<dbReference type="PANTHER" id="PTHR46460:SF1">
    <property type="entry name" value="METHYLATED-DNA--PROTEIN-CYSTEINE METHYLTRANSFERASE"/>
    <property type="match status" value="1"/>
</dbReference>
<dbReference type="FunFam" id="3.30.160.70:FF:000001">
    <property type="entry name" value="Methylated-DNA--protein-cysteine methyltransferase"/>
    <property type="match status" value="1"/>
</dbReference>
<dbReference type="AlphaFoldDB" id="A0A8S4PQM7"/>
<keyword evidence="15" id="KW-0234">DNA repair</keyword>
<comment type="subcellular location">
    <subcellularLocation>
        <location evidence="4">Nucleus</location>
    </subcellularLocation>
</comment>
<evidence type="ECO:0000256" key="17">
    <source>
        <dbReference type="ARBA" id="ARBA00030795"/>
    </source>
</evidence>
<evidence type="ECO:0000256" key="1">
    <source>
        <dbReference type="ARBA" id="ARBA00001286"/>
    </source>
</evidence>
<dbReference type="Pfam" id="PF01035">
    <property type="entry name" value="DNA_binding_1"/>
    <property type="match status" value="1"/>
</dbReference>
<dbReference type="GO" id="GO:0005654">
    <property type="term" value="C:nucleoplasm"/>
    <property type="evidence" value="ECO:0007669"/>
    <property type="project" value="TreeGrafter"/>
</dbReference>
<keyword evidence="12" id="KW-0227">DNA damage</keyword>
<evidence type="ECO:0000256" key="12">
    <source>
        <dbReference type="ARBA" id="ARBA00022763"/>
    </source>
</evidence>
<comment type="caution">
    <text evidence="22">The sequence shown here is derived from an EMBL/GenBank/DDBJ whole genome shotgun (WGS) entry which is preliminary data.</text>
</comment>
<dbReference type="InterPro" id="IPR014048">
    <property type="entry name" value="MethylDNA_cys_MeTrfase_DNA-bd"/>
</dbReference>
<dbReference type="GO" id="GO:0003677">
    <property type="term" value="F:DNA binding"/>
    <property type="evidence" value="ECO:0007669"/>
    <property type="project" value="UniProtKB-KW"/>
</dbReference>
<proteinExistence type="inferred from homology"/>
<keyword evidence="11" id="KW-0479">Metal-binding</keyword>
<evidence type="ECO:0000259" key="21">
    <source>
        <dbReference type="Pfam" id="PF01035"/>
    </source>
</evidence>
<dbReference type="Gene3D" id="3.30.160.70">
    <property type="entry name" value="Methylated DNA-protein cysteine methyltransferase domain"/>
    <property type="match status" value="1"/>
</dbReference>
<dbReference type="EC" id="2.1.1.63" evidence="6"/>
<dbReference type="GO" id="GO:0003908">
    <property type="term" value="F:methylated-DNA-[protein]-cysteine S-methyltransferase activity"/>
    <property type="evidence" value="ECO:0007669"/>
    <property type="project" value="UniProtKB-EC"/>
</dbReference>
<dbReference type="OrthoDB" id="1907495at2759"/>
<feature type="region of interest" description="Disordered" evidence="20">
    <location>
        <begin position="1"/>
        <end position="30"/>
    </location>
</feature>
<evidence type="ECO:0000256" key="7">
    <source>
        <dbReference type="ARBA" id="ARBA00015377"/>
    </source>
</evidence>
<evidence type="ECO:0000256" key="5">
    <source>
        <dbReference type="ARBA" id="ARBA00008711"/>
    </source>
</evidence>
<keyword evidence="8" id="KW-0597">Phosphoprotein</keyword>
<evidence type="ECO:0000256" key="3">
    <source>
        <dbReference type="ARBA" id="ARBA00003317"/>
    </source>
</evidence>
<evidence type="ECO:0000256" key="20">
    <source>
        <dbReference type="SAM" id="MobiDB-lite"/>
    </source>
</evidence>
<dbReference type="GO" id="GO:0032259">
    <property type="term" value="P:methylation"/>
    <property type="evidence" value="ECO:0007669"/>
    <property type="project" value="UniProtKB-KW"/>
</dbReference>
<dbReference type="EMBL" id="CAIIXF020000009">
    <property type="protein sequence ID" value="CAH1795601.1"/>
    <property type="molecule type" value="Genomic_DNA"/>
</dbReference>
<gene>
    <name evidence="22" type="ORF">OFUS_LOCUS20119</name>
</gene>
<evidence type="ECO:0000313" key="22">
    <source>
        <dbReference type="EMBL" id="CAH1795601.1"/>
    </source>
</evidence>
<accession>A0A8S4PQM7</accession>
<evidence type="ECO:0000256" key="14">
    <source>
        <dbReference type="ARBA" id="ARBA00023125"/>
    </source>
</evidence>
<protein>
    <recommendedName>
        <fullName evidence="7">Methylated-DNA--protein-cysteine methyltransferase</fullName>
        <ecNumber evidence="6">2.1.1.63</ecNumber>
    </recommendedName>
    <alternativeName>
        <fullName evidence="17">6-O-methylguanine-DNA methyltransferase</fullName>
    </alternativeName>
    <alternativeName>
        <fullName evidence="18">O-6-methylguanine-DNA-alkyltransferase</fullName>
    </alternativeName>
</protein>
<dbReference type="Gene3D" id="1.10.10.10">
    <property type="entry name" value="Winged helix-like DNA-binding domain superfamily/Winged helix DNA-binding domain"/>
    <property type="match status" value="1"/>
</dbReference>